<proteinExistence type="predicted"/>
<dbReference type="InterPro" id="IPR009091">
    <property type="entry name" value="RCC1/BLIP-II"/>
</dbReference>
<dbReference type="PROSITE" id="PS50012">
    <property type="entry name" value="RCC1_3"/>
    <property type="match status" value="4"/>
</dbReference>
<protein>
    <submittedName>
        <fullName evidence="3">Chromosome condensation regulator</fullName>
    </submittedName>
</protein>
<dbReference type="InterPro" id="IPR058923">
    <property type="entry name" value="RCC1-like_dom"/>
</dbReference>
<sequence length="392" mass="43492">MNDLIFLRNLPLELLYIVTSYDPAVLFLFPRSDLLQLNWSRLLKLNFHKDYKNSPLTNEQLMRAYVNNFSGINKIICGMTEYFIINDACTVTLFDKSHNFNIKDFQRNISQIACGPSHTMILLLDGTLLCRGFNSNGQLGLKDICTRDNFVKNDTFGEHISIKQIACGSAHTLILLTNGTLLTCGDNSSGQLGSGPGSHRNFLRKVDTIARITQIACGYHHSFIKLEDGSIMSSGGNTSGQLGLRHTEVRYIFEKVEDIHGDISEIICGNCNTFLLMNDGTLMSCGYGKVGTLGHGDYESRTTFTLIEGLPKNIIKVQAGFDHVICLLGNGIIMTCGSNFSDELGFNDKINRNIFEEIKNLPPVENIGTGAFARYSIIDLLNGPLMRFGKFG</sequence>
<keyword evidence="1" id="KW-0677">Repeat</keyword>
<dbReference type="SUPFAM" id="SSF50985">
    <property type="entry name" value="RCC1/BLIP-II"/>
    <property type="match status" value="1"/>
</dbReference>
<name>A0A3G5A2I9_9VIRU</name>
<dbReference type="InterPro" id="IPR051210">
    <property type="entry name" value="Ub_ligase/GEF_domain"/>
</dbReference>
<dbReference type="Pfam" id="PF25390">
    <property type="entry name" value="WD40_RLD"/>
    <property type="match status" value="1"/>
</dbReference>
<evidence type="ECO:0000256" key="1">
    <source>
        <dbReference type="ARBA" id="ARBA00022737"/>
    </source>
</evidence>
<evidence type="ECO:0000259" key="2">
    <source>
        <dbReference type="Pfam" id="PF25390"/>
    </source>
</evidence>
<organism evidence="3">
    <name type="scientific">Harvfovirus sp</name>
    <dbReference type="NCBI Taxonomy" id="2487768"/>
    <lineage>
        <taxon>Viruses</taxon>
        <taxon>Varidnaviria</taxon>
        <taxon>Bamfordvirae</taxon>
        <taxon>Nucleocytoviricota</taxon>
        <taxon>Megaviricetes</taxon>
        <taxon>Imitervirales</taxon>
        <taxon>Mimiviridae</taxon>
        <taxon>Klosneuvirinae</taxon>
    </lineage>
</organism>
<dbReference type="PANTHER" id="PTHR22870:SF466">
    <property type="entry name" value="ANKYRIN REPEAT-CONTAINING PROTEIN"/>
    <property type="match status" value="1"/>
</dbReference>
<accession>A0A3G5A2I9</accession>
<feature type="domain" description="RCC1-like" evidence="2">
    <location>
        <begin position="104"/>
        <end position="367"/>
    </location>
</feature>
<dbReference type="PANTHER" id="PTHR22870">
    <property type="entry name" value="REGULATOR OF CHROMOSOME CONDENSATION"/>
    <property type="match status" value="1"/>
</dbReference>
<dbReference type="InterPro" id="IPR000408">
    <property type="entry name" value="Reg_chr_condens"/>
</dbReference>
<gene>
    <name evidence="3" type="ORF">Harvfovirus34_3</name>
</gene>
<dbReference type="PRINTS" id="PR00633">
    <property type="entry name" value="RCCNDNSATION"/>
</dbReference>
<evidence type="ECO:0000313" key="3">
    <source>
        <dbReference type="EMBL" id="AYV81438.1"/>
    </source>
</evidence>
<dbReference type="Gene3D" id="2.130.10.30">
    <property type="entry name" value="Regulator of chromosome condensation 1/beta-lactamase-inhibitor protein II"/>
    <property type="match status" value="1"/>
</dbReference>
<reference evidence="3" key="1">
    <citation type="submission" date="2018-10" db="EMBL/GenBank/DDBJ databases">
        <title>Hidden diversity of soil giant viruses.</title>
        <authorList>
            <person name="Schulz F."/>
            <person name="Alteio L."/>
            <person name="Goudeau D."/>
            <person name="Ryan E.M."/>
            <person name="Malmstrom R.R."/>
            <person name="Blanchard J."/>
            <person name="Woyke T."/>
        </authorList>
    </citation>
    <scope>NUCLEOTIDE SEQUENCE</scope>
    <source>
        <strain evidence="3">HAV1</strain>
    </source>
</reference>
<dbReference type="EMBL" id="MK072276">
    <property type="protein sequence ID" value="AYV81438.1"/>
    <property type="molecule type" value="Genomic_DNA"/>
</dbReference>